<reference evidence="4 5" key="1">
    <citation type="journal article" date="2016" name="Nat. Commun.">
        <title>Ectomycorrhizal ecology is imprinted in the genome of the dominant symbiotic fungus Cenococcum geophilum.</title>
        <authorList>
            <consortium name="DOE Joint Genome Institute"/>
            <person name="Peter M."/>
            <person name="Kohler A."/>
            <person name="Ohm R.A."/>
            <person name="Kuo A."/>
            <person name="Krutzmann J."/>
            <person name="Morin E."/>
            <person name="Arend M."/>
            <person name="Barry K.W."/>
            <person name="Binder M."/>
            <person name="Choi C."/>
            <person name="Clum A."/>
            <person name="Copeland A."/>
            <person name="Grisel N."/>
            <person name="Haridas S."/>
            <person name="Kipfer T."/>
            <person name="LaButti K."/>
            <person name="Lindquist E."/>
            <person name="Lipzen A."/>
            <person name="Maire R."/>
            <person name="Meier B."/>
            <person name="Mihaltcheva S."/>
            <person name="Molinier V."/>
            <person name="Murat C."/>
            <person name="Poggeler S."/>
            <person name="Quandt C.A."/>
            <person name="Sperisen C."/>
            <person name="Tritt A."/>
            <person name="Tisserant E."/>
            <person name="Crous P.W."/>
            <person name="Henrissat B."/>
            <person name="Nehls U."/>
            <person name="Egli S."/>
            <person name="Spatafora J.W."/>
            <person name="Grigoriev I.V."/>
            <person name="Martin F.M."/>
        </authorList>
    </citation>
    <scope>NUCLEOTIDE SEQUENCE [LARGE SCALE GENOMIC DNA]</scope>
    <source>
        <strain evidence="4 5">CBS 459.81</strain>
    </source>
</reference>
<feature type="compositionally biased region" description="Polar residues" evidence="2">
    <location>
        <begin position="803"/>
        <end position="819"/>
    </location>
</feature>
<feature type="compositionally biased region" description="Polar residues" evidence="2">
    <location>
        <begin position="12"/>
        <end position="24"/>
    </location>
</feature>
<feature type="compositionally biased region" description="Acidic residues" evidence="2">
    <location>
        <begin position="715"/>
        <end position="727"/>
    </location>
</feature>
<feature type="compositionally biased region" description="Pro residues" evidence="2">
    <location>
        <begin position="44"/>
        <end position="55"/>
    </location>
</feature>
<feature type="compositionally biased region" description="Basic and acidic residues" evidence="2">
    <location>
        <begin position="1172"/>
        <end position="1187"/>
    </location>
</feature>
<dbReference type="InterPro" id="IPR024774">
    <property type="entry name" value="PH_dom-Mcp5-type"/>
</dbReference>
<evidence type="ECO:0000256" key="1">
    <source>
        <dbReference type="SAM" id="Coils"/>
    </source>
</evidence>
<dbReference type="GO" id="GO:0005739">
    <property type="term" value="C:mitochondrion"/>
    <property type="evidence" value="ECO:0007669"/>
    <property type="project" value="TreeGrafter"/>
</dbReference>
<feature type="compositionally biased region" description="Low complexity" evidence="2">
    <location>
        <begin position="1188"/>
        <end position="1198"/>
    </location>
</feature>
<keyword evidence="1" id="KW-0175">Coiled coil</keyword>
<feature type="compositionally biased region" description="Pro residues" evidence="2">
    <location>
        <begin position="527"/>
        <end position="537"/>
    </location>
</feature>
<evidence type="ECO:0000313" key="5">
    <source>
        <dbReference type="Proteomes" id="UP000250266"/>
    </source>
</evidence>
<feature type="region of interest" description="Disordered" evidence="2">
    <location>
        <begin position="1"/>
        <end position="72"/>
    </location>
</feature>
<feature type="region of interest" description="Disordered" evidence="2">
    <location>
        <begin position="510"/>
        <end position="537"/>
    </location>
</feature>
<dbReference type="Proteomes" id="UP000250266">
    <property type="component" value="Unassembled WGS sequence"/>
</dbReference>
<dbReference type="OrthoDB" id="2149224at2759"/>
<evidence type="ECO:0000256" key="2">
    <source>
        <dbReference type="SAM" id="MobiDB-lite"/>
    </source>
</evidence>
<feature type="region of interest" description="Disordered" evidence="2">
    <location>
        <begin position="598"/>
        <end position="931"/>
    </location>
</feature>
<feature type="compositionally biased region" description="Low complexity" evidence="2">
    <location>
        <begin position="1259"/>
        <end position="1268"/>
    </location>
</feature>
<dbReference type="InterPro" id="IPR053005">
    <property type="entry name" value="Nuclear_Pos-Cytoskel_Interact"/>
</dbReference>
<dbReference type="PANTHER" id="PTHR28190:SF2">
    <property type="entry name" value="MIGRATION PROTEIN, PUTATIVE (AFU_ORTHOLOGUE AFUA_2G07730)-RELATED"/>
    <property type="match status" value="1"/>
</dbReference>
<dbReference type="GO" id="GO:0005543">
    <property type="term" value="F:phospholipid binding"/>
    <property type="evidence" value="ECO:0007669"/>
    <property type="project" value="InterPro"/>
</dbReference>
<dbReference type="Pfam" id="PF12814">
    <property type="entry name" value="Mcp5_PH"/>
    <property type="match status" value="1"/>
</dbReference>
<feature type="compositionally biased region" description="Low complexity" evidence="2">
    <location>
        <begin position="826"/>
        <end position="837"/>
    </location>
</feature>
<name>A0A8E2JE81_9PEZI</name>
<sequence>MASDYFQEHEFISSQPLPSPSDTPYHTPIPSLSRRSSRYGTPSSGPPSSPPPLPPDGHRDSDDVATDENISILDPRRFTPTLHASLVSEILSLRRELDSKHKFIEDLETSLQTARNENDALADKLSQTTKESRSVKRQLQQLENGTLSALEELAKERDEVKDANADLKSKLELSQKKLRSQEDDSTRVHDMWARDKETWDGEKRLLERRVHISENRLKMILDELAAQDAAHDDHSMDSEGEDNTRDSGVGHESDTASIRSSPRRRSSSRNGMHSRNLSSSSHRSIGRNYRFSLISGAGDAHGRLNGLSLADELIFDEEDEDLGELELDSDDFPENEMRARRALESRQSMYQDEKAKRVLGLTMECKDTLAEMTESKSSKPVETNIRNGEIATVRELTLISVPPKRHYVDTGVQFSPPPSPFMPTESISLVKGHESITSLSDIEANQRRKRVSVVPHGSNLQQTPIGIKAPCAMTSTSSQTLEQPLSPPATPKITIPPSLQSPIATVFKPEVSSVSTQTDSLEEPWVISPPPRSPKRVPPPAAIPIPSIAIHPPLSAPPSPKEPILPPGTKNAWSQTTVGLSVPTRSISIQTEEIRVDRRPIKLPPHLLPSAISSKPGTPEPGQGRSEPSKARVDMNGMTVSSSSSSATTNNRKGKAPVLRHTQDFTSLLAKASDPKTEDRYPGNNDNGPLAHDKEDGIRRPFRTSSLFAGFDGPSSDEDDNEADMSDDDYRVPQYSTPMMSSRPLKHTRPFNNPPTPVPEDKEVVSTSRVSEDSINTGKMYSSGRNSFEKASKVSKPMRATGLSRQPSIRRSAMIQNGTAAHYQRSRSPSIGSIGSSNYVPKPPFPVPTRSSSRKIPLSKSEGSQSPTPRSGGAFPGRRPLQGAKQHQRKDSLRKVRSAAVMPRNGRLDGRQRSRSPPLPATPIIPQSPQIPPLPHDMITGHRFGHSQQLSTNTFNTGTGSVGSSVQQTSVVDAIAATMVGEWMWKYVRKRKTFGGPESPELGKAGDDGSVMPGNGIRHKRWVWLSPYERAVMWSSKQPTSGTALLGKSGRKLTIQSVLDVPDNTPLPKGAGLQPIFNRSILILTPARALKFTAVSRERHYLWLTALSFLAHSASGIPELGPIPPIPPPVEELPPRNPAATLRRAQIRDSVRLAKDKALPPNQRQNASRPTDPIHEWYGESHFDRPIADAADAPNIPRVGYHGRKRSSTGPRVPPPSVAYRSFSHNPVPSMYSTGSSDLFGQPPSVPSSVYNPNGVTPSTRTSEASSSARHNFFDAVGTVRMEAFVEPIVSDEAAFGPAAAGARPRPGRRRGNSQWSGSTDPHRAGGIYEDFLHDGFDPFRNF</sequence>
<feature type="region of interest" description="Disordered" evidence="2">
    <location>
        <begin position="228"/>
        <end position="282"/>
    </location>
</feature>
<protein>
    <recommendedName>
        <fullName evidence="3">Pleckstrin homology domain-containing protein</fullName>
    </recommendedName>
</protein>
<feature type="compositionally biased region" description="Basic and acidic residues" evidence="2">
    <location>
        <begin position="1"/>
        <end position="11"/>
    </location>
</feature>
<gene>
    <name evidence="4" type="ORF">K432DRAFT_300343</name>
</gene>
<accession>A0A8E2JE81</accession>
<dbReference type="GO" id="GO:0000226">
    <property type="term" value="P:microtubule cytoskeleton organization"/>
    <property type="evidence" value="ECO:0007669"/>
    <property type="project" value="TreeGrafter"/>
</dbReference>
<keyword evidence="5" id="KW-1185">Reference proteome</keyword>
<feature type="domain" description="Pleckstrin homology" evidence="3">
    <location>
        <begin position="970"/>
        <end position="1113"/>
    </location>
</feature>
<feature type="coiled-coil region" evidence="1">
    <location>
        <begin position="104"/>
        <end position="184"/>
    </location>
</feature>
<dbReference type="PANTHER" id="PTHR28190">
    <property type="entry name" value="NUCLEAR MIGRATION PROTEIN NUM1"/>
    <property type="match status" value="1"/>
</dbReference>
<feature type="region of interest" description="Disordered" evidence="2">
    <location>
        <begin position="1152"/>
        <end position="1222"/>
    </location>
</feature>
<feature type="compositionally biased region" description="Basic and acidic residues" evidence="2">
    <location>
        <begin position="229"/>
        <end position="254"/>
    </location>
</feature>
<evidence type="ECO:0000259" key="3">
    <source>
        <dbReference type="Pfam" id="PF12814"/>
    </source>
</evidence>
<feature type="compositionally biased region" description="Low complexity" evidence="2">
    <location>
        <begin position="273"/>
        <end position="282"/>
    </location>
</feature>
<evidence type="ECO:0000313" key="4">
    <source>
        <dbReference type="EMBL" id="OCK79218.1"/>
    </source>
</evidence>
<dbReference type="GO" id="GO:0032065">
    <property type="term" value="P:maintenance of protein location in cell cortex"/>
    <property type="evidence" value="ECO:0007669"/>
    <property type="project" value="InterPro"/>
</dbReference>
<feature type="compositionally biased region" description="Polar residues" evidence="2">
    <location>
        <begin position="765"/>
        <end position="786"/>
    </location>
</feature>
<proteinExistence type="predicted"/>
<feature type="region of interest" description="Disordered" evidence="2">
    <location>
        <begin position="1297"/>
        <end position="1327"/>
    </location>
</feature>
<organism evidence="4 5">
    <name type="scientific">Lepidopterella palustris CBS 459.81</name>
    <dbReference type="NCBI Taxonomy" id="1314670"/>
    <lineage>
        <taxon>Eukaryota</taxon>
        <taxon>Fungi</taxon>
        <taxon>Dikarya</taxon>
        <taxon>Ascomycota</taxon>
        <taxon>Pezizomycotina</taxon>
        <taxon>Dothideomycetes</taxon>
        <taxon>Pleosporomycetidae</taxon>
        <taxon>Mytilinidiales</taxon>
        <taxon>Argynnaceae</taxon>
        <taxon>Lepidopterella</taxon>
    </lineage>
</organism>
<dbReference type="EMBL" id="KV745017">
    <property type="protein sequence ID" value="OCK79218.1"/>
    <property type="molecule type" value="Genomic_DNA"/>
</dbReference>
<dbReference type="GO" id="GO:0005938">
    <property type="term" value="C:cell cortex"/>
    <property type="evidence" value="ECO:0007669"/>
    <property type="project" value="InterPro"/>
</dbReference>
<dbReference type="GO" id="GO:0015631">
    <property type="term" value="F:tubulin binding"/>
    <property type="evidence" value="ECO:0007669"/>
    <property type="project" value="TreeGrafter"/>
</dbReference>
<feature type="region of interest" description="Disordered" evidence="2">
    <location>
        <begin position="1234"/>
        <end position="1268"/>
    </location>
</feature>